<dbReference type="Proteomes" id="UP000199111">
    <property type="component" value="Unassembled WGS sequence"/>
</dbReference>
<sequence length="281" mass="29960">MILVTGATGNVGRQVVSQLRDAGAAVRALVRDPSSAGLPEEVDVVRGDLSAPDTLEAALDGVESVFLVWPFFTADGAPAVLDAVGRHARRIVYLSSAGVREDVERQGDPINQFHADVERLIERSGLEWTFLRAGGFATNALAWAPEIREGGVVRAPFGAATRSLIHERDIAAVAVRVLTGDGHGGAKHHLTGPELLSTVEQVRAVGEAAGRPARFEEIPVEEARRQMLASGWPASVVDGIFDAHAGMVAEPERITSTVEEITGVPARTFRQWAADHAGDFR</sequence>
<proteinExistence type="predicted"/>
<name>A0A1I3WEV2_9ACTN</name>
<evidence type="ECO:0000259" key="1">
    <source>
        <dbReference type="Pfam" id="PF13460"/>
    </source>
</evidence>
<dbReference type="InterPro" id="IPR036291">
    <property type="entry name" value="NAD(P)-bd_dom_sf"/>
</dbReference>
<dbReference type="RefSeq" id="WP_093889062.1">
    <property type="nucleotide sequence ID" value="NZ_FOQY01000016.1"/>
</dbReference>
<dbReference type="Gene3D" id="3.90.25.10">
    <property type="entry name" value="UDP-galactose 4-epimerase, domain 1"/>
    <property type="match status" value="1"/>
</dbReference>
<dbReference type="Gene3D" id="3.40.50.720">
    <property type="entry name" value="NAD(P)-binding Rossmann-like Domain"/>
    <property type="match status" value="1"/>
</dbReference>
<gene>
    <name evidence="2" type="ORF">SAMN05216275_11690</name>
</gene>
<dbReference type="AlphaFoldDB" id="A0A1I3WEV2"/>
<dbReference type="PANTHER" id="PTHR43162">
    <property type="match status" value="1"/>
</dbReference>
<evidence type="ECO:0000313" key="2">
    <source>
        <dbReference type="EMBL" id="SFK05719.1"/>
    </source>
</evidence>
<keyword evidence="3" id="KW-1185">Reference proteome</keyword>
<protein>
    <submittedName>
        <fullName evidence="2">Uncharacterized conserved protein YbjT, contains NAD(P)-binding and DUF2867 domains</fullName>
    </submittedName>
</protein>
<organism evidence="2 3">
    <name type="scientific">Streptosporangium canum</name>
    <dbReference type="NCBI Taxonomy" id="324952"/>
    <lineage>
        <taxon>Bacteria</taxon>
        <taxon>Bacillati</taxon>
        <taxon>Actinomycetota</taxon>
        <taxon>Actinomycetes</taxon>
        <taxon>Streptosporangiales</taxon>
        <taxon>Streptosporangiaceae</taxon>
        <taxon>Streptosporangium</taxon>
    </lineage>
</organism>
<dbReference type="Pfam" id="PF13460">
    <property type="entry name" value="NAD_binding_10"/>
    <property type="match status" value="1"/>
</dbReference>
<dbReference type="GeneID" id="96300355"/>
<dbReference type="InterPro" id="IPR016040">
    <property type="entry name" value="NAD(P)-bd_dom"/>
</dbReference>
<accession>A0A1I3WEV2</accession>
<dbReference type="PANTHER" id="PTHR43162:SF1">
    <property type="entry name" value="PRESTALK A DIFFERENTIATION PROTEIN A"/>
    <property type="match status" value="1"/>
</dbReference>
<reference evidence="3" key="1">
    <citation type="submission" date="2016-10" db="EMBL/GenBank/DDBJ databases">
        <authorList>
            <person name="Varghese N."/>
            <person name="Submissions S."/>
        </authorList>
    </citation>
    <scope>NUCLEOTIDE SEQUENCE [LARGE SCALE GENOMIC DNA]</scope>
    <source>
        <strain evidence="3">CGMCC 4.2126</strain>
    </source>
</reference>
<evidence type="ECO:0000313" key="3">
    <source>
        <dbReference type="Proteomes" id="UP000199111"/>
    </source>
</evidence>
<feature type="domain" description="NAD(P)-binding" evidence="1">
    <location>
        <begin position="6"/>
        <end position="179"/>
    </location>
</feature>
<dbReference type="SUPFAM" id="SSF51735">
    <property type="entry name" value="NAD(P)-binding Rossmann-fold domains"/>
    <property type="match status" value="1"/>
</dbReference>
<dbReference type="InterPro" id="IPR051604">
    <property type="entry name" value="Ergot_Alk_Oxidoreductase"/>
</dbReference>
<dbReference type="EMBL" id="FOQY01000016">
    <property type="protein sequence ID" value="SFK05719.1"/>
    <property type="molecule type" value="Genomic_DNA"/>
</dbReference>